<reference evidence="4" key="1">
    <citation type="journal article" date="2011" name="Science">
        <title>The plant cell wall-decomposing machinery underlies the functional diversity of forest fungi.</title>
        <authorList>
            <person name="Eastwood D.C."/>
            <person name="Floudas D."/>
            <person name="Binder M."/>
            <person name="Majcherczyk A."/>
            <person name="Schneider P."/>
            <person name="Aerts A."/>
            <person name="Asiegbu F.O."/>
            <person name="Baker S.E."/>
            <person name="Barry K."/>
            <person name="Bendiksby M."/>
            <person name="Blumentritt M."/>
            <person name="Coutinho P.M."/>
            <person name="Cullen D."/>
            <person name="de Vries R.P."/>
            <person name="Gathman A."/>
            <person name="Goodell B."/>
            <person name="Henrissat B."/>
            <person name="Ihrmark K."/>
            <person name="Kauserud H."/>
            <person name="Kohler A."/>
            <person name="LaButti K."/>
            <person name="Lapidus A."/>
            <person name="Lavin J.L."/>
            <person name="Lee Y.-H."/>
            <person name="Lindquist E."/>
            <person name="Lilly W."/>
            <person name="Lucas S."/>
            <person name="Morin E."/>
            <person name="Murat C."/>
            <person name="Oguiza J.A."/>
            <person name="Park J."/>
            <person name="Pisabarro A.G."/>
            <person name="Riley R."/>
            <person name="Rosling A."/>
            <person name="Salamov A."/>
            <person name="Schmidt O."/>
            <person name="Schmutz J."/>
            <person name="Skrede I."/>
            <person name="Stenlid J."/>
            <person name="Wiebenga A."/>
            <person name="Xie X."/>
            <person name="Kuees U."/>
            <person name="Hibbett D.S."/>
            <person name="Hoffmeister D."/>
            <person name="Hoegberg N."/>
            <person name="Martin F."/>
            <person name="Grigoriev I.V."/>
            <person name="Watkinson S.C."/>
        </authorList>
    </citation>
    <scope>NUCLEOTIDE SEQUENCE [LARGE SCALE GENOMIC DNA]</scope>
    <source>
        <strain evidence="4">strain S7.3</strain>
    </source>
</reference>
<evidence type="ECO:0000313" key="4">
    <source>
        <dbReference type="Proteomes" id="UP000008063"/>
    </source>
</evidence>
<dbReference type="HOGENOM" id="CLU_1366979_0_0_1"/>
<feature type="region of interest" description="Disordered" evidence="1">
    <location>
        <begin position="49"/>
        <end position="118"/>
    </location>
</feature>
<proteinExistence type="predicted"/>
<feature type="chain" id="PRO_5003376875" evidence="2">
    <location>
        <begin position="23"/>
        <end position="200"/>
    </location>
</feature>
<feature type="signal peptide" evidence="2">
    <location>
        <begin position="1"/>
        <end position="22"/>
    </location>
</feature>
<dbReference type="AlphaFoldDB" id="F8PSY8"/>
<feature type="compositionally biased region" description="Low complexity" evidence="1">
    <location>
        <begin position="96"/>
        <end position="109"/>
    </location>
</feature>
<sequence>MVPTSILTVAMAVAATTLSVVAAPINGDTSSAFSTGAFNKVTVGQVPSVPGSLPRPFNLTTSEADSIRKRAGHTSTSSRLGRRKLTTPKISSGDVATGITAGSTSSSNTDSRKQRDVNEAAQQIRSLLAIAKYVNSVQRRDESVADNSDFSLSGLEPILKGAGDFNLSSIFRRDDDGTVADNSDISLSGLKPIIKDAGRW</sequence>
<accession>F8PSY8</accession>
<dbReference type="eggNOG" id="ENOG502SA1T">
    <property type="taxonomic scope" value="Eukaryota"/>
</dbReference>
<dbReference type="InParanoid" id="F8PSY8"/>
<keyword evidence="2" id="KW-0732">Signal</keyword>
<protein>
    <submittedName>
        <fullName evidence="3">Uncharacterized protein</fullName>
    </submittedName>
</protein>
<evidence type="ECO:0000256" key="2">
    <source>
        <dbReference type="SAM" id="SignalP"/>
    </source>
</evidence>
<gene>
    <name evidence="3" type="ORF">SERLA73DRAFT_71814</name>
</gene>
<dbReference type="EMBL" id="GL945478">
    <property type="protein sequence ID" value="EGO00846.1"/>
    <property type="molecule type" value="Genomic_DNA"/>
</dbReference>
<name>F8PSY8_SERL3</name>
<keyword evidence="4" id="KW-1185">Reference proteome</keyword>
<dbReference type="Proteomes" id="UP000008063">
    <property type="component" value="Unassembled WGS sequence"/>
</dbReference>
<evidence type="ECO:0000313" key="3">
    <source>
        <dbReference type="EMBL" id="EGO00846.1"/>
    </source>
</evidence>
<evidence type="ECO:0000256" key="1">
    <source>
        <dbReference type="SAM" id="MobiDB-lite"/>
    </source>
</evidence>
<organism evidence="4">
    <name type="scientific">Serpula lacrymans var. lacrymans (strain S7.3)</name>
    <name type="common">Dry rot fungus</name>
    <dbReference type="NCBI Taxonomy" id="936435"/>
    <lineage>
        <taxon>Eukaryota</taxon>
        <taxon>Fungi</taxon>
        <taxon>Dikarya</taxon>
        <taxon>Basidiomycota</taxon>
        <taxon>Agaricomycotina</taxon>
        <taxon>Agaricomycetes</taxon>
        <taxon>Agaricomycetidae</taxon>
        <taxon>Boletales</taxon>
        <taxon>Coniophorineae</taxon>
        <taxon>Serpulaceae</taxon>
        <taxon>Serpula</taxon>
    </lineage>
</organism>